<protein>
    <submittedName>
        <fullName evidence="1">Uncharacterized protein</fullName>
    </submittedName>
</protein>
<organism evidence="1 2">
    <name type="scientific">Adiantum capillus-veneris</name>
    <name type="common">Maidenhair fern</name>
    <dbReference type="NCBI Taxonomy" id="13818"/>
    <lineage>
        <taxon>Eukaryota</taxon>
        <taxon>Viridiplantae</taxon>
        <taxon>Streptophyta</taxon>
        <taxon>Embryophyta</taxon>
        <taxon>Tracheophyta</taxon>
        <taxon>Polypodiopsida</taxon>
        <taxon>Polypodiidae</taxon>
        <taxon>Polypodiales</taxon>
        <taxon>Pteridineae</taxon>
        <taxon>Pteridaceae</taxon>
        <taxon>Vittarioideae</taxon>
        <taxon>Adiantum</taxon>
    </lineage>
</organism>
<dbReference type="Proteomes" id="UP000886520">
    <property type="component" value="Chromosome 23"/>
</dbReference>
<reference evidence="1" key="1">
    <citation type="submission" date="2021-01" db="EMBL/GenBank/DDBJ databases">
        <title>Adiantum capillus-veneris genome.</title>
        <authorList>
            <person name="Fang Y."/>
            <person name="Liao Q."/>
        </authorList>
    </citation>
    <scope>NUCLEOTIDE SEQUENCE</scope>
    <source>
        <strain evidence="1">H3</strain>
        <tissue evidence="1">Leaf</tissue>
    </source>
</reference>
<evidence type="ECO:0000313" key="2">
    <source>
        <dbReference type="Proteomes" id="UP000886520"/>
    </source>
</evidence>
<dbReference type="EMBL" id="JABFUD020000023">
    <property type="protein sequence ID" value="KAI5061724.1"/>
    <property type="molecule type" value="Genomic_DNA"/>
</dbReference>
<proteinExistence type="predicted"/>
<sequence>MNVIKAREVDARVEEVEQVPTRSQRIQRGIFKVPPNLLAQKDEVIEDLKEEVLVPELATRKVAVIQELASSKEGSDSSHSSSSSLDIDATWEKESMYSRYETYDVFYVDEVINNVCELHASHLKVKEGPSASVERPCVNQPVEQPSLMSCDGESLLEEEVWFDCASDLVEEQVFEDGLQELGTEAVVDQVDLSMQAVGKPCLREHVEVYSKFRSLCVAMEC</sequence>
<evidence type="ECO:0000313" key="1">
    <source>
        <dbReference type="EMBL" id="KAI5061724.1"/>
    </source>
</evidence>
<dbReference type="AlphaFoldDB" id="A0A9D4U738"/>
<keyword evidence="2" id="KW-1185">Reference proteome</keyword>
<name>A0A9D4U738_ADICA</name>
<gene>
    <name evidence="1" type="ORF">GOP47_0024229</name>
</gene>
<accession>A0A9D4U738</accession>
<comment type="caution">
    <text evidence="1">The sequence shown here is derived from an EMBL/GenBank/DDBJ whole genome shotgun (WGS) entry which is preliminary data.</text>
</comment>